<dbReference type="RefSeq" id="WP_146647997.1">
    <property type="nucleotide sequence ID" value="NZ_CP012333.1"/>
</dbReference>
<feature type="region of interest" description="Disordered" evidence="1">
    <location>
        <begin position="672"/>
        <end position="706"/>
    </location>
</feature>
<organism evidence="2 3">
    <name type="scientific">Labilithrix luteola</name>
    <dbReference type="NCBI Taxonomy" id="1391654"/>
    <lineage>
        <taxon>Bacteria</taxon>
        <taxon>Pseudomonadati</taxon>
        <taxon>Myxococcota</taxon>
        <taxon>Polyangia</taxon>
        <taxon>Polyangiales</taxon>
        <taxon>Labilitrichaceae</taxon>
        <taxon>Labilithrix</taxon>
    </lineage>
</organism>
<proteinExistence type="predicted"/>
<evidence type="ECO:0000313" key="3">
    <source>
        <dbReference type="Proteomes" id="UP000064967"/>
    </source>
</evidence>
<reference evidence="2 3" key="1">
    <citation type="submission" date="2015-08" db="EMBL/GenBank/DDBJ databases">
        <authorList>
            <person name="Babu N.S."/>
            <person name="Beckwith C.J."/>
            <person name="Beseler K.G."/>
            <person name="Brison A."/>
            <person name="Carone J.V."/>
            <person name="Caskin T.P."/>
            <person name="Diamond M."/>
            <person name="Durham M.E."/>
            <person name="Foxe J.M."/>
            <person name="Go M."/>
            <person name="Henderson B.A."/>
            <person name="Jones I.B."/>
            <person name="McGettigan J.A."/>
            <person name="Micheletti S.J."/>
            <person name="Nasrallah M.E."/>
            <person name="Ortiz D."/>
            <person name="Piller C.R."/>
            <person name="Privatt S.R."/>
            <person name="Schneider S.L."/>
            <person name="Sharp S."/>
            <person name="Smith T.C."/>
            <person name="Stanton J.D."/>
            <person name="Ullery H.E."/>
            <person name="Wilson R.J."/>
            <person name="Serrano M.G."/>
            <person name="Buck G."/>
            <person name="Lee V."/>
            <person name="Wang Y."/>
            <person name="Carvalho R."/>
            <person name="Voegtly L."/>
            <person name="Shi R."/>
            <person name="Duckworth R."/>
            <person name="Johnson A."/>
            <person name="Loviza R."/>
            <person name="Walstead R."/>
            <person name="Shah Z."/>
            <person name="Kiflezghi M."/>
            <person name="Wade K."/>
            <person name="Ball S.L."/>
            <person name="Bradley K.W."/>
            <person name="Asai D.J."/>
            <person name="Bowman C.A."/>
            <person name="Russell D.A."/>
            <person name="Pope W.H."/>
            <person name="Jacobs-Sera D."/>
            <person name="Hendrix R.W."/>
            <person name="Hatfull G.F."/>
        </authorList>
    </citation>
    <scope>NUCLEOTIDE SEQUENCE [LARGE SCALE GENOMIC DNA]</scope>
    <source>
        <strain evidence="2 3">DSM 27648</strain>
    </source>
</reference>
<dbReference type="EMBL" id="CP012333">
    <property type="protein sequence ID" value="AKU96756.1"/>
    <property type="molecule type" value="Genomic_DNA"/>
</dbReference>
<gene>
    <name evidence="2" type="ORF">AKJ09_03420</name>
</gene>
<evidence type="ECO:0000256" key="1">
    <source>
        <dbReference type="SAM" id="MobiDB-lite"/>
    </source>
</evidence>
<feature type="compositionally biased region" description="Polar residues" evidence="1">
    <location>
        <begin position="673"/>
        <end position="690"/>
    </location>
</feature>
<accession>A0A0K1PTS0</accession>
<name>A0A0K1PTS0_9BACT</name>
<dbReference type="STRING" id="1391654.AKJ09_03420"/>
<evidence type="ECO:0000313" key="2">
    <source>
        <dbReference type="EMBL" id="AKU96756.1"/>
    </source>
</evidence>
<sequence length="706" mass="73546">MLLRKHNVFALGTALVLGTVWSGCEATKQTEYVAGVSTQVQVPRDLKTIRVDVSVGGVGKFCRAYRVYDGRVQLPRSLGSFPTTDNNLGEPITVTVVGFTDDVGDPARSAEYDCFKAINVGDNARILRRSRQPYVKDEILFLPMALKYSCFDKDCETSGQDRTCKAGRCVDAATDQTKLPKFSEDLVDGTGGACFHASDCFASAVPAVVVDSNDCTYALPNTPSSPPQVEGAPPNPITTVGDGVNVEVTYDGGYTREILDKDEAEGFIIPDGTKPQRFRLAAGLCDMVKGIDPDGNPTKHRITAVRATGLCQAKSQLQPLCAADQLAAMGADGNGVSSNPDAPSACNPVELKPPKAVLMVLADDTHNSDLFYTQAGQATVGLSLSDPAFSKTEIGLELFPGNGLSGGACGPAGSFSPAVTPRIASQAKADVQAAFEQRDPTKAGNEGALKPLDTPVLLDGALGDAYTLLGSPQYADYFRRAVLVLGNRGFDSNTCAGNKTPADRAAAAHAASKIDTYVLMLARDNQLPVDTFLPGVNELAVAGGTDFAYDARSAKSNAQDAFQRIVNDLATCVYDVASAAERPAAGQSLSYSDPVAGSTVVLPFNASCNSQTANVSGWGVDPTNDKRVYICGDSCSGYRSVVRTASLYAAQNFQPALAVPVFAHKQGCAPVASGTQPSGGSNGNDAGTNTDASVSSDSGADAGDGG</sequence>
<dbReference type="AlphaFoldDB" id="A0A0K1PTS0"/>
<dbReference type="KEGG" id="llu:AKJ09_03420"/>
<dbReference type="PROSITE" id="PS51257">
    <property type="entry name" value="PROKAR_LIPOPROTEIN"/>
    <property type="match status" value="1"/>
</dbReference>
<keyword evidence="3" id="KW-1185">Reference proteome</keyword>
<feature type="compositionally biased region" description="Low complexity" evidence="1">
    <location>
        <begin position="691"/>
        <end position="706"/>
    </location>
</feature>
<protein>
    <recommendedName>
        <fullName evidence="4">Lipoprotein</fullName>
    </recommendedName>
</protein>
<dbReference type="Proteomes" id="UP000064967">
    <property type="component" value="Chromosome"/>
</dbReference>
<evidence type="ECO:0008006" key="4">
    <source>
        <dbReference type="Google" id="ProtNLM"/>
    </source>
</evidence>